<dbReference type="EMBL" id="CAJNNV010005834">
    <property type="protein sequence ID" value="CAE8592704.1"/>
    <property type="molecule type" value="Genomic_DNA"/>
</dbReference>
<dbReference type="EMBL" id="CAJNNW010028573">
    <property type="protein sequence ID" value="CAE8696784.1"/>
    <property type="molecule type" value="Genomic_DNA"/>
</dbReference>
<evidence type="ECO:0000313" key="5">
    <source>
        <dbReference type="Proteomes" id="UP000654075"/>
    </source>
</evidence>
<dbReference type="Proteomes" id="UP000654075">
    <property type="component" value="Unassembled WGS sequence"/>
</dbReference>
<feature type="region of interest" description="Disordered" evidence="1">
    <location>
        <begin position="158"/>
        <end position="187"/>
    </location>
</feature>
<organism evidence="2 5">
    <name type="scientific">Polarella glacialis</name>
    <name type="common">Dinoflagellate</name>
    <dbReference type="NCBI Taxonomy" id="89957"/>
    <lineage>
        <taxon>Eukaryota</taxon>
        <taxon>Sar</taxon>
        <taxon>Alveolata</taxon>
        <taxon>Dinophyceae</taxon>
        <taxon>Suessiales</taxon>
        <taxon>Suessiaceae</taxon>
        <taxon>Polarella</taxon>
    </lineage>
</organism>
<sequence>MPGLFCPQGTPVAKSQGRQALLPLLVLAAGAVVLLPGRSSFEGAFLSPMLAAGRPSLRSGPAEAFEQASFDGLTAQSSSSESSTSTLICGASLVLLLAAGTPARDVAMFGACPKSRRAHYKTRNAKVRWYKLGDRAASRALALGKGIKAGTIDFIYGKPQDEDEAEDDYEDEYDDEDGDDISKKSLA</sequence>
<evidence type="ECO:0000256" key="1">
    <source>
        <dbReference type="SAM" id="MobiDB-lite"/>
    </source>
</evidence>
<name>A0A813E1X8_POLGL</name>
<keyword evidence="5" id="KW-1185">Reference proteome</keyword>
<dbReference type="EMBL" id="CAJNNV010008649">
    <property type="protein sequence ID" value="CAE8596502.1"/>
    <property type="molecule type" value="Genomic_DNA"/>
</dbReference>
<evidence type="ECO:0000313" key="3">
    <source>
        <dbReference type="EMBL" id="CAE8596502.1"/>
    </source>
</evidence>
<gene>
    <name evidence="2" type="ORF">PGLA1383_LOCUS11338</name>
    <name evidence="3" type="ORF">PGLA1383_LOCUS14965</name>
    <name evidence="4" type="ORF">PGLA2088_LOCUS29982</name>
</gene>
<dbReference type="AlphaFoldDB" id="A0A813E1X8"/>
<dbReference type="Proteomes" id="UP000626109">
    <property type="component" value="Unassembled WGS sequence"/>
</dbReference>
<evidence type="ECO:0000313" key="2">
    <source>
        <dbReference type="EMBL" id="CAE8592704.1"/>
    </source>
</evidence>
<feature type="compositionally biased region" description="Acidic residues" evidence="1">
    <location>
        <begin position="161"/>
        <end position="179"/>
    </location>
</feature>
<comment type="caution">
    <text evidence="2">The sequence shown here is derived from an EMBL/GenBank/DDBJ whole genome shotgun (WGS) entry which is preliminary data.</text>
</comment>
<accession>A0A813E1X8</accession>
<protein>
    <submittedName>
        <fullName evidence="2">Uncharacterized protein</fullName>
    </submittedName>
</protein>
<evidence type="ECO:0000313" key="4">
    <source>
        <dbReference type="EMBL" id="CAE8696784.1"/>
    </source>
</evidence>
<proteinExistence type="predicted"/>
<reference evidence="2" key="1">
    <citation type="submission" date="2021-02" db="EMBL/GenBank/DDBJ databases">
        <authorList>
            <person name="Dougan E. K."/>
            <person name="Rhodes N."/>
            <person name="Thang M."/>
            <person name="Chan C."/>
        </authorList>
    </citation>
    <scope>NUCLEOTIDE SEQUENCE</scope>
</reference>